<evidence type="ECO:0000256" key="11">
    <source>
        <dbReference type="ARBA" id="ARBA00031088"/>
    </source>
</evidence>
<name>A0ABU4JT17_9CLOT</name>
<dbReference type="Pfam" id="PF01029">
    <property type="entry name" value="NusB"/>
    <property type="match status" value="1"/>
</dbReference>
<evidence type="ECO:0000313" key="16">
    <source>
        <dbReference type="Proteomes" id="UP001281656"/>
    </source>
</evidence>
<feature type="active site" description="Nucleophile" evidence="13">
    <location>
        <position position="380"/>
    </location>
</feature>
<dbReference type="PRINTS" id="PR02008">
    <property type="entry name" value="RCMTFAMILY"/>
</dbReference>
<dbReference type="InterPro" id="IPR004573">
    <property type="entry name" value="rRNA_ssu_MeTfrase_B"/>
</dbReference>
<dbReference type="InterPro" id="IPR001678">
    <property type="entry name" value="MeTrfase_RsmB-F_NOP2_dom"/>
</dbReference>
<dbReference type="GO" id="GO:0008168">
    <property type="term" value="F:methyltransferase activity"/>
    <property type="evidence" value="ECO:0007669"/>
    <property type="project" value="UniProtKB-KW"/>
</dbReference>
<dbReference type="Gene3D" id="3.40.50.150">
    <property type="entry name" value="Vaccinia Virus protein VP39"/>
    <property type="match status" value="1"/>
</dbReference>
<keyword evidence="5" id="KW-0698">rRNA processing</keyword>
<evidence type="ECO:0000256" key="3">
    <source>
        <dbReference type="ARBA" id="ARBA00012140"/>
    </source>
</evidence>
<gene>
    <name evidence="15" type="primary">rsmB</name>
    <name evidence="15" type="ORF">P8V03_07925</name>
</gene>
<comment type="similarity">
    <text evidence="13">Belongs to the class I-like SAM-binding methyltransferase superfamily. RsmB/NOP family.</text>
</comment>
<reference evidence="15 16" key="1">
    <citation type="submission" date="2023-04" db="EMBL/GenBank/DDBJ databases">
        <title>Clostridium tannerae sp. nov., isolated from the fecal material of an alpaca.</title>
        <authorList>
            <person name="Miller S."/>
            <person name="Hendry M."/>
            <person name="King J."/>
            <person name="Sankaranarayanan K."/>
            <person name="Lawson P.A."/>
        </authorList>
    </citation>
    <scope>NUCLEOTIDE SEQUENCE [LARGE SCALE GENOMIC DNA]</scope>
    <source>
        <strain evidence="15 16">A1-XYC3</strain>
    </source>
</reference>
<feature type="binding site" evidence="13">
    <location>
        <position position="327"/>
    </location>
    <ligand>
        <name>S-adenosyl-L-methionine</name>
        <dbReference type="ChEBI" id="CHEBI:59789"/>
    </ligand>
</feature>
<evidence type="ECO:0000256" key="1">
    <source>
        <dbReference type="ARBA" id="ARBA00002724"/>
    </source>
</evidence>
<evidence type="ECO:0000256" key="6">
    <source>
        <dbReference type="ARBA" id="ARBA00022603"/>
    </source>
</evidence>
<dbReference type="SUPFAM" id="SSF53335">
    <property type="entry name" value="S-adenosyl-L-methionine-dependent methyltransferases"/>
    <property type="match status" value="1"/>
</dbReference>
<evidence type="ECO:0000256" key="7">
    <source>
        <dbReference type="ARBA" id="ARBA00022679"/>
    </source>
</evidence>
<organism evidence="15 16">
    <name type="scientific">Clostridium tanneri</name>
    <dbReference type="NCBI Taxonomy" id="3037988"/>
    <lineage>
        <taxon>Bacteria</taxon>
        <taxon>Bacillati</taxon>
        <taxon>Bacillota</taxon>
        <taxon>Clostridia</taxon>
        <taxon>Eubacteriales</taxon>
        <taxon>Clostridiaceae</taxon>
        <taxon>Clostridium</taxon>
    </lineage>
</organism>
<evidence type="ECO:0000256" key="10">
    <source>
        <dbReference type="ARBA" id="ARBA00030399"/>
    </source>
</evidence>
<keyword evidence="8 13" id="KW-0949">S-adenosyl-L-methionine</keyword>
<dbReference type="Proteomes" id="UP001281656">
    <property type="component" value="Unassembled WGS sequence"/>
</dbReference>
<evidence type="ECO:0000256" key="2">
    <source>
        <dbReference type="ARBA" id="ARBA00004496"/>
    </source>
</evidence>
<evidence type="ECO:0000259" key="14">
    <source>
        <dbReference type="PROSITE" id="PS51686"/>
    </source>
</evidence>
<dbReference type="InterPro" id="IPR054728">
    <property type="entry name" value="RsmB-like_ferredoxin"/>
</dbReference>
<keyword evidence="16" id="KW-1185">Reference proteome</keyword>
<dbReference type="Gene3D" id="3.30.70.1170">
    <property type="entry name" value="Sun protein, domain 3"/>
    <property type="match status" value="1"/>
</dbReference>
<dbReference type="Pfam" id="PF01189">
    <property type="entry name" value="Methyltr_RsmB-F"/>
    <property type="match status" value="1"/>
</dbReference>
<feature type="binding site" evidence="13">
    <location>
        <position position="309"/>
    </location>
    <ligand>
        <name>S-adenosyl-L-methionine</name>
        <dbReference type="ChEBI" id="CHEBI:59789"/>
    </ligand>
</feature>
<comment type="catalytic activity">
    <reaction evidence="12">
        <text>cytidine(967) in 16S rRNA + S-adenosyl-L-methionine = 5-methylcytidine(967) in 16S rRNA + S-adenosyl-L-homocysteine + H(+)</text>
        <dbReference type="Rhea" id="RHEA:42748"/>
        <dbReference type="Rhea" id="RHEA-COMP:10219"/>
        <dbReference type="Rhea" id="RHEA-COMP:10220"/>
        <dbReference type="ChEBI" id="CHEBI:15378"/>
        <dbReference type="ChEBI" id="CHEBI:57856"/>
        <dbReference type="ChEBI" id="CHEBI:59789"/>
        <dbReference type="ChEBI" id="CHEBI:74483"/>
        <dbReference type="ChEBI" id="CHEBI:82748"/>
        <dbReference type="EC" id="2.1.1.176"/>
    </reaction>
</comment>
<sequence>MNNARKTAVKVLGEVFNKNAYSNIVLGRELNKSDLNDKDKGLVTEIVYGTIKYKYTIDTILNYFIKSNLEKLEIDVLNILRISIYQMLYLDKIPEFAVVNEAVELTKIKSPKAAKLVNGVLRNYLRNKDIDYHNKNSKLEELSFKYSFPKWMVKLFLESYGIEEVQKILSGLNMVPAVTVRINALRTDYEEAWKKLADNGYDIEEGKVCPEAIQIIKGRNIEDNPLFKDGLITVQDESAMMVAPSMDLEENMIVLDLCSAPGGKACHAAEIMNNTGKILAFDIHENKLSLIRDNAERLGIKNISCAVLDAAKYSSKYKDGADRVLIDVPCSGMGIIRKKPEIKWTKDKEDIRGLVKIQRDIMLNAAKYVKEGGKLIYSTCTLNKEENEENIRWFLKKCPDFKVEPLYFGNLDNLIYHKEGVVTILPDKNMDGFFIAKMIKHGQV</sequence>
<evidence type="ECO:0000256" key="12">
    <source>
        <dbReference type="ARBA" id="ARBA00047283"/>
    </source>
</evidence>
<dbReference type="EC" id="2.1.1.176" evidence="3"/>
<dbReference type="PANTHER" id="PTHR22807">
    <property type="entry name" value="NOP2 YEAST -RELATED NOL1/NOP2/FMU SUN DOMAIN-CONTAINING"/>
    <property type="match status" value="1"/>
</dbReference>
<keyword evidence="4" id="KW-0963">Cytoplasm</keyword>
<dbReference type="EMBL" id="JARUJP010000007">
    <property type="protein sequence ID" value="MDW8801083.1"/>
    <property type="molecule type" value="Genomic_DNA"/>
</dbReference>
<dbReference type="InterPro" id="IPR029063">
    <property type="entry name" value="SAM-dependent_MTases_sf"/>
</dbReference>
<keyword evidence="9 13" id="KW-0694">RNA-binding</keyword>
<feature type="binding site" evidence="13">
    <location>
        <position position="282"/>
    </location>
    <ligand>
        <name>S-adenosyl-L-methionine</name>
        <dbReference type="ChEBI" id="CHEBI:59789"/>
    </ligand>
</feature>
<dbReference type="PROSITE" id="PS51686">
    <property type="entry name" value="SAM_MT_RSMB_NOP"/>
    <property type="match status" value="1"/>
</dbReference>
<evidence type="ECO:0000313" key="15">
    <source>
        <dbReference type="EMBL" id="MDW8801083.1"/>
    </source>
</evidence>
<accession>A0ABU4JT17</accession>
<comment type="caution">
    <text evidence="15">The sequence shown here is derived from an EMBL/GenBank/DDBJ whole genome shotgun (WGS) entry which is preliminary data.</text>
</comment>
<feature type="binding site" evidence="13">
    <location>
        <begin position="258"/>
        <end position="264"/>
    </location>
    <ligand>
        <name>S-adenosyl-L-methionine</name>
        <dbReference type="ChEBI" id="CHEBI:59789"/>
    </ligand>
</feature>
<evidence type="ECO:0000256" key="13">
    <source>
        <dbReference type="PROSITE-ProRule" id="PRU01023"/>
    </source>
</evidence>
<evidence type="ECO:0000256" key="5">
    <source>
        <dbReference type="ARBA" id="ARBA00022552"/>
    </source>
</evidence>
<dbReference type="Pfam" id="PF22458">
    <property type="entry name" value="RsmF-B_ferredox"/>
    <property type="match status" value="1"/>
</dbReference>
<evidence type="ECO:0000256" key="8">
    <source>
        <dbReference type="ARBA" id="ARBA00022691"/>
    </source>
</evidence>
<keyword evidence="7 13" id="KW-0808">Transferase</keyword>
<protein>
    <recommendedName>
        <fullName evidence="3">16S rRNA (cytosine(967)-C(5))-methyltransferase</fullName>
        <ecNumber evidence="3">2.1.1.176</ecNumber>
    </recommendedName>
    <alternativeName>
        <fullName evidence="10">16S rRNA m5C967 methyltransferase</fullName>
    </alternativeName>
    <alternativeName>
        <fullName evidence="11">rRNA (cytosine-C(5)-)-methyltransferase RsmB</fullName>
    </alternativeName>
</protein>
<comment type="function">
    <text evidence="1">Specifically methylates the cytosine at position 967 (m5C967) of 16S rRNA.</text>
</comment>
<dbReference type="InterPro" id="IPR023267">
    <property type="entry name" value="RCMT"/>
</dbReference>
<proteinExistence type="inferred from homology"/>
<feature type="domain" description="SAM-dependent MTase RsmB/NOP-type" evidence="14">
    <location>
        <begin position="168"/>
        <end position="441"/>
    </location>
</feature>
<keyword evidence="6 13" id="KW-0489">Methyltransferase</keyword>
<dbReference type="Gene3D" id="1.10.940.10">
    <property type="entry name" value="NusB-like"/>
    <property type="match status" value="1"/>
</dbReference>
<dbReference type="InterPro" id="IPR006027">
    <property type="entry name" value="NusB_RsmB_TIM44"/>
</dbReference>
<dbReference type="InterPro" id="IPR035926">
    <property type="entry name" value="NusB-like_sf"/>
</dbReference>
<evidence type="ECO:0000256" key="4">
    <source>
        <dbReference type="ARBA" id="ARBA00022490"/>
    </source>
</evidence>
<evidence type="ECO:0000256" key="9">
    <source>
        <dbReference type="ARBA" id="ARBA00022884"/>
    </source>
</evidence>
<dbReference type="NCBIfam" id="NF011494">
    <property type="entry name" value="PRK14902.1"/>
    <property type="match status" value="1"/>
</dbReference>
<dbReference type="NCBIfam" id="TIGR00563">
    <property type="entry name" value="rsmB"/>
    <property type="match status" value="1"/>
</dbReference>
<dbReference type="GO" id="GO:0032259">
    <property type="term" value="P:methylation"/>
    <property type="evidence" value="ECO:0007669"/>
    <property type="project" value="UniProtKB-KW"/>
</dbReference>
<dbReference type="InterPro" id="IPR049560">
    <property type="entry name" value="MeTrfase_RsmB-F_NOP2_cat"/>
</dbReference>
<dbReference type="SUPFAM" id="SSF48013">
    <property type="entry name" value="NusB-like"/>
    <property type="match status" value="1"/>
</dbReference>
<dbReference type="RefSeq" id="WP_261671588.1">
    <property type="nucleotide sequence ID" value="NZ_JARUJP010000007.1"/>
</dbReference>
<comment type="subcellular location">
    <subcellularLocation>
        <location evidence="2">Cytoplasm</location>
    </subcellularLocation>
</comment>
<dbReference type="PANTHER" id="PTHR22807:SF53">
    <property type="entry name" value="RIBOSOMAL RNA SMALL SUBUNIT METHYLTRANSFERASE B-RELATED"/>
    <property type="match status" value="1"/>
</dbReference>